<sequence>MFRLCVVGGREFAERIEIQGREWRQYAARAAATHATGAVNLRIQLGQRCRKRLQFAVFNLRQRRVAEWEFIAQPLTQTLTGNLFIGTGNHQLTVVASQRVGANQRQRAFGAAFAIGAQVVPLNLRREGITQCFYVACRARMYAIRQFTGKFHNQGHCLSPITILSLQHKRR</sequence>
<dbReference type="Proteomes" id="UP000042394">
    <property type="component" value="Unassembled WGS sequence"/>
</dbReference>
<dbReference type="EMBL" id="CQPA01000006">
    <property type="protein sequence ID" value="CNT84124.1"/>
    <property type="molecule type" value="Genomic_DNA"/>
</dbReference>
<accession>A0A655BX21</accession>
<evidence type="ECO:0000313" key="3">
    <source>
        <dbReference type="Proteomes" id="UP000041314"/>
    </source>
</evidence>
<dbReference type="AlphaFoldDB" id="A0A655BX21"/>
<proteinExistence type="predicted"/>
<protein>
    <submittedName>
        <fullName evidence="1">Uncharacterized protein</fullName>
    </submittedName>
</protein>
<evidence type="ECO:0000313" key="4">
    <source>
        <dbReference type="Proteomes" id="UP000042394"/>
    </source>
</evidence>
<evidence type="ECO:0000313" key="2">
    <source>
        <dbReference type="EMBL" id="CNT92540.1"/>
    </source>
</evidence>
<dbReference type="EMBL" id="CQPD01000011">
    <property type="protein sequence ID" value="CNT92540.1"/>
    <property type="molecule type" value="Genomic_DNA"/>
</dbReference>
<reference evidence="3 4" key="1">
    <citation type="submission" date="2015-03" db="EMBL/GenBank/DDBJ databases">
        <authorList>
            <consortium name="Pathogen Informatics"/>
        </authorList>
    </citation>
    <scope>NUCLEOTIDE SEQUENCE [LARGE SCALE GENOMIC DNA]</scope>
    <source>
        <strain evidence="1 3">A1104</strain>
        <strain evidence="2 4">D4891</strain>
    </source>
</reference>
<gene>
    <name evidence="1" type="ORF">ERS008198_01188</name>
    <name evidence="2" type="ORF">ERS008207_01359</name>
</gene>
<dbReference type="Proteomes" id="UP000041314">
    <property type="component" value="Unassembled WGS sequence"/>
</dbReference>
<name>A0A655BX21_SALET</name>
<organism evidence="1 3">
    <name type="scientific">Salmonella enterica subsp. enterica serovar Bovismorbificans</name>
    <dbReference type="NCBI Taxonomy" id="58097"/>
    <lineage>
        <taxon>Bacteria</taxon>
        <taxon>Pseudomonadati</taxon>
        <taxon>Pseudomonadota</taxon>
        <taxon>Gammaproteobacteria</taxon>
        <taxon>Enterobacterales</taxon>
        <taxon>Enterobacteriaceae</taxon>
        <taxon>Salmonella</taxon>
    </lineage>
</organism>
<evidence type="ECO:0000313" key="1">
    <source>
        <dbReference type="EMBL" id="CNT84124.1"/>
    </source>
</evidence>